<dbReference type="EMBL" id="JAINUF010000015">
    <property type="protein sequence ID" value="KAJ8341557.1"/>
    <property type="molecule type" value="Genomic_DNA"/>
</dbReference>
<comment type="caution">
    <text evidence="2">The sequence shown here is derived from an EMBL/GenBank/DDBJ whole genome shotgun (WGS) entry which is preliminary data.</text>
</comment>
<protein>
    <submittedName>
        <fullName evidence="2">Uncharacterized protein</fullName>
    </submittedName>
</protein>
<feature type="region of interest" description="Disordered" evidence="1">
    <location>
        <begin position="171"/>
        <end position="230"/>
    </location>
</feature>
<sequence>MSGFLITAAPLHRPACDLKAIKHKTFCKTRPAPSSPRPCDASPGNYDNNSAVVGGTGGPGPGGRVQGAGVERDRSRWPPGPRRSPINPLHHRGRSQPSVQEHLFVLLPEAINKGVMGKRSRGLHRSGEVRRALLETSASSGICDRVTLTPAPDSFGPLPPPPRLPVENVAKKKKKKSTGSICRAPAVVSPAGRGEGARGLMTVPRGSRSGKPDHSSHASCLPSFASSRRN</sequence>
<gene>
    <name evidence="2" type="ORF">SKAU_G00338480</name>
</gene>
<keyword evidence="3" id="KW-1185">Reference proteome</keyword>
<evidence type="ECO:0000313" key="2">
    <source>
        <dbReference type="EMBL" id="KAJ8341557.1"/>
    </source>
</evidence>
<feature type="region of interest" description="Disordered" evidence="1">
    <location>
        <begin position="28"/>
        <end position="95"/>
    </location>
</feature>
<dbReference type="AlphaFoldDB" id="A0A9Q1EMP9"/>
<proteinExistence type="predicted"/>
<name>A0A9Q1EMP9_SYNKA</name>
<evidence type="ECO:0000256" key="1">
    <source>
        <dbReference type="SAM" id="MobiDB-lite"/>
    </source>
</evidence>
<accession>A0A9Q1EMP9</accession>
<evidence type="ECO:0000313" key="3">
    <source>
        <dbReference type="Proteomes" id="UP001152622"/>
    </source>
</evidence>
<reference evidence="2" key="1">
    <citation type="journal article" date="2023" name="Science">
        <title>Genome structures resolve the early diversification of teleost fishes.</title>
        <authorList>
            <person name="Parey E."/>
            <person name="Louis A."/>
            <person name="Montfort J."/>
            <person name="Bouchez O."/>
            <person name="Roques C."/>
            <person name="Iampietro C."/>
            <person name="Lluch J."/>
            <person name="Castinel A."/>
            <person name="Donnadieu C."/>
            <person name="Desvignes T."/>
            <person name="Floi Bucao C."/>
            <person name="Jouanno E."/>
            <person name="Wen M."/>
            <person name="Mejri S."/>
            <person name="Dirks R."/>
            <person name="Jansen H."/>
            <person name="Henkel C."/>
            <person name="Chen W.J."/>
            <person name="Zahm M."/>
            <person name="Cabau C."/>
            <person name="Klopp C."/>
            <person name="Thompson A.W."/>
            <person name="Robinson-Rechavi M."/>
            <person name="Braasch I."/>
            <person name="Lecointre G."/>
            <person name="Bobe J."/>
            <person name="Postlethwait J.H."/>
            <person name="Berthelot C."/>
            <person name="Roest Crollius H."/>
            <person name="Guiguen Y."/>
        </authorList>
    </citation>
    <scope>NUCLEOTIDE SEQUENCE</scope>
    <source>
        <strain evidence="2">WJC10195</strain>
    </source>
</reference>
<feature type="compositionally biased region" description="Gly residues" evidence="1">
    <location>
        <begin position="54"/>
        <end position="66"/>
    </location>
</feature>
<organism evidence="2 3">
    <name type="scientific">Synaphobranchus kaupii</name>
    <name type="common">Kaup's arrowtooth eel</name>
    <dbReference type="NCBI Taxonomy" id="118154"/>
    <lineage>
        <taxon>Eukaryota</taxon>
        <taxon>Metazoa</taxon>
        <taxon>Chordata</taxon>
        <taxon>Craniata</taxon>
        <taxon>Vertebrata</taxon>
        <taxon>Euteleostomi</taxon>
        <taxon>Actinopterygii</taxon>
        <taxon>Neopterygii</taxon>
        <taxon>Teleostei</taxon>
        <taxon>Anguilliformes</taxon>
        <taxon>Synaphobranchidae</taxon>
        <taxon>Synaphobranchus</taxon>
    </lineage>
</organism>
<dbReference type="Proteomes" id="UP001152622">
    <property type="component" value="Chromosome 15"/>
</dbReference>